<sequence length="278" mass="30777">MEIKVKPKAVESTTMMATKEEDEIKKKMKECVVIGQEADEEVGKGQDETRQADSKNIDSPSSSSSLEMNKKLEIDKNFTSQKTKKEEENKKEENNNYISNMKHKKTSSHVWDCGSTLYDSFELNSFKRQLDSAISASSARTMSMSRLPDRRLPPLSSLSPENPPPLPSLPTTSSSSSSGGKKHSNKISRSLQRFLKSVFKPKQHQSLSTPSSPVYKAVSHGGGGDKDRYYVVYDKSGSLTTIPESTSEKEVSPEINSLVRKTVSERFPASRVVGISCA</sequence>
<reference evidence="3" key="2">
    <citation type="submission" date="2025-08" db="UniProtKB">
        <authorList>
            <consortium name="RefSeq"/>
        </authorList>
    </citation>
    <scope>IDENTIFICATION</scope>
    <source>
        <tissue evidence="3">Leaf</tissue>
    </source>
</reference>
<dbReference type="GeneID" id="104730527"/>
<evidence type="ECO:0000256" key="1">
    <source>
        <dbReference type="SAM" id="MobiDB-lite"/>
    </source>
</evidence>
<organism evidence="2 3">
    <name type="scientific">Camelina sativa</name>
    <name type="common">False flax</name>
    <name type="synonym">Myagrum sativum</name>
    <dbReference type="NCBI Taxonomy" id="90675"/>
    <lineage>
        <taxon>Eukaryota</taxon>
        <taxon>Viridiplantae</taxon>
        <taxon>Streptophyta</taxon>
        <taxon>Embryophyta</taxon>
        <taxon>Tracheophyta</taxon>
        <taxon>Spermatophyta</taxon>
        <taxon>Magnoliopsida</taxon>
        <taxon>eudicotyledons</taxon>
        <taxon>Gunneridae</taxon>
        <taxon>Pentapetalae</taxon>
        <taxon>rosids</taxon>
        <taxon>malvids</taxon>
        <taxon>Brassicales</taxon>
        <taxon>Brassicaceae</taxon>
        <taxon>Camelineae</taxon>
        <taxon>Camelina</taxon>
    </lineage>
</organism>
<dbReference type="RefSeq" id="XP_010448011.1">
    <property type="nucleotide sequence ID" value="XM_010449709.2"/>
</dbReference>
<gene>
    <name evidence="3" type="primary">LOC104730527</name>
</gene>
<feature type="compositionally biased region" description="Low complexity" evidence="1">
    <location>
        <begin position="132"/>
        <end position="146"/>
    </location>
</feature>
<reference evidence="2" key="1">
    <citation type="journal article" date="2014" name="Nat. Commun.">
        <title>The emerging biofuel crop Camelina sativa retains a highly undifferentiated hexaploid genome structure.</title>
        <authorList>
            <person name="Kagale S."/>
            <person name="Koh C."/>
            <person name="Nixon J."/>
            <person name="Bollina V."/>
            <person name="Clarke W.E."/>
            <person name="Tuteja R."/>
            <person name="Spillane C."/>
            <person name="Robinson S.J."/>
            <person name="Links M.G."/>
            <person name="Clarke C."/>
            <person name="Higgins E.E."/>
            <person name="Huebert T."/>
            <person name="Sharpe A.G."/>
            <person name="Parkin I.A."/>
        </authorList>
    </citation>
    <scope>NUCLEOTIDE SEQUENCE [LARGE SCALE GENOMIC DNA]</scope>
    <source>
        <strain evidence="2">cv. DH55</strain>
    </source>
</reference>
<feature type="region of interest" description="Disordered" evidence="1">
    <location>
        <begin position="200"/>
        <end position="229"/>
    </location>
</feature>
<feature type="compositionally biased region" description="Low complexity" evidence="1">
    <location>
        <begin position="169"/>
        <end position="178"/>
    </location>
</feature>
<evidence type="ECO:0000313" key="3">
    <source>
        <dbReference type="RefSeq" id="XP_010448011.1"/>
    </source>
</evidence>
<feature type="compositionally biased region" description="Basic and acidic residues" evidence="1">
    <location>
        <begin position="41"/>
        <end position="56"/>
    </location>
</feature>
<keyword evidence="2" id="KW-1185">Reference proteome</keyword>
<feature type="region of interest" description="Disordered" evidence="1">
    <location>
        <begin position="132"/>
        <end position="187"/>
    </location>
</feature>
<feature type="compositionally biased region" description="Basic and acidic residues" evidence="1">
    <location>
        <begin position="83"/>
        <end position="94"/>
    </location>
</feature>
<dbReference type="Proteomes" id="UP000694864">
    <property type="component" value="Chromosome 2"/>
</dbReference>
<feature type="region of interest" description="Disordered" evidence="1">
    <location>
        <begin position="37"/>
        <end position="109"/>
    </location>
</feature>
<accession>A0ABM0UY35</accession>
<proteinExistence type="predicted"/>
<protein>
    <submittedName>
        <fullName evidence="3">Uncharacterized protein CG5098-like</fullName>
    </submittedName>
</protein>
<name>A0ABM0UY35_CAMSA</name>
<dbReference type="PANTHER" id="PTHR33978:SF15">
    <property type="entry name" value="(RAPE) HYPOTHETICAL PROTEIN"/>
    <property type="match status" value="1"/>
</dbReference>
<dbReference type="PANTHER" id="PTHR33978">
    <property type="entry name" value="SERINE/THREONINE-KINASE"/>
    <property type="match status" value="1"/>
</dbReference>
<evidence type="ECO:0000313" key="2">
    <source>
        <dbReference type="Proteomes" id="UP000694864"/>
    </source>
</evidence>